<keyword evidence="6" id="KW-1185">Reference proteome</keyword>
<keyword evidence="3" id="KW-1133">Transmembrane helix</keyword>
<comment type="caution">
    <text evidence="5">The sequence shown here is derived from an EMBL/GenBank/DDBJ whole genome shotgun (WGS) entry which is preliminary data.</text>
</comment>
<keyword evidence="4" id="KW-0472">Membrane</keyword>
<protein>
    <submittedName>
        <fullName evidence="5">ATPase class I type 8B member 4</fullName>
    </submittedName>
</protein>
<dbReference type="InterPro" id="IPR023299">
    <property type="entry name" value="ATPase_P-typ_cyto_dom_N"/>
</dbReference>
<comment type="subcellular location">
    <subcellularLocation>
        <location evidence="1">Membrane</location>
    </subcellularLocation>
</comment>
<evidence type="ECO:0000256" key="3">
    <source>
        <dbReference type="ARBA" id="ARBA00022989"/>
    </source>
</evidence>
<name>A0ABV2ANE2_9EUKA</name>
<evidence type="ECO:0000256" key="2">
    <source>
        <dbReference type="ARBA" id="ARBA00022692"/>
    </source>
</evidence>
<gene>
    <name evidence="5" type="primary">ATP8B4</name>
    <name evidence="5" type="ORF">MHBO_002752</name>
</gene>
<evidence type="ECO:0000313" key="6">
    <source>
        <dbReference type="Proteomes" id="UP001439008"/>
    </source>
</evidence>
<sequence length="201" mass="23270">MEMTKLIHAFNINRDKEMRSNKKMAKTRSSNLTDEIGQVNVMFCDKTGTLTKNKMAFSCCSVRGKKFIDNFDQIEQTENRKNGKKLKKSNYSEFKNDFSEEKSRSYFSDSLKDLLKSGDKMANEFLTLLAVCHTVITEYPECDENGSSHEHTPSCKIQYQAESPDEKALLIMAKNHGYFCIVNFNNLNLTKFYKTLKEKIF</sequence>
<dbReference type="PROSITE" id="PS00154">
    <property type="entry name" value="ATPASE_E1_E2"/>
    <property type="match status" value="1"/>
</dbReference>
<evidence type="ECO:0000256" key="1">
    <source>
        <dbReference type="ARBA" id="ARBA00004370"/>
    </source>
</evidence>
<dbReference type="Gene3D" id="3.40.1110.10">
    <property type="entry name" value="Calcium-transporting ATPase, cytoplasmic domain N"/>
    <property type="match status" value="1"/>
</dbReference>
<dbReference type="Proteomes" id="UP001439008">
    <property type="component" value="Unassembled WGS sequence"/>
</dbReference>
<evidence type="ECO:0000313" key="5">
    <source>
        <dbReference type="EMBL" id="MES1921184.1"/>
    </source>
</evidence>
<accession>A0ABV2ANE2</accession>
<dbReference type="InterPro" id="IPR018303">
    <property type="entry name" value="ATPase_P-typ_P_site"/>
</dbReference>
<reference evidence="5 6" key="1">
    <citation type="journal article" date="2024" name="BMC Biol.">
        <title>Comparative genomics of Ascetosporea gives new insight into the evolutionary basis for animal parasitism in Rhizaria.</title>
        <authorList>
            <person name="Hiltunen Thoren M."/>
            <person name="Onut-Brannstrom I."/>
            <person name="Alfjorden A."/>
            <person name="Peckova H."/>
            <person name="Swords F."/>
            <person name="Hooper C."/>
            <person name="Holzer A.S."/>
            <person name="Bass D."/>
            <person name="Burki F."/>
        </authorList>
    </citation>
    <scope>NUCLEOTIDE SEQUENCE [LARGE SCALE GENOMIC DNA]</scope>
    <source>
        <strain evidence="5">20-A016</strain>
    </source>
</reference>
<organism evidence="5 6">
    <name type="scientific">Bonamia ostreae</name>
    <dbReference type="NCBI Taxonomy" id="126728"/>
    <lineage>
        <taxon>Eukaryota</taxon>
        <taxon>Sar</taxon>
        <taxon>Rhizaria</taxon>
        <taxon>Endomyxa</taxon>
        <taxon>Ascetosporea</taxon>
        <taxon>Haplosporida</taxon>
        <taxon>Bonamia</taxon>
    </lineage>
</organism>
<dbReference type="PANTHER" id="PTHR24092">
    <property type="entry name" value="PROBABLE PHOSPHOLIPID-TRANSPORTING ATPASE"/>
    <property type="match status" value="1"/>
</dbReference>
<dbReference type="PANTHER" id="PTHR24092:SF150">
    <property type="entry name" value="PHOSPHOLIPID-TRANSPORTING ATPASE"/>
    <property type="match status" value="1"/>
</dbReference>
<dbReference type="EMBL" id="JBDODL010001133">
    <property type="protein sequence ID" value="MES1921184.1"/>
    <property type="molecule type" value="Genomic_DNA"/>
</dbReference>
<evidence type="ECO:0000256" key="4">
    <source>
        <dbReference type="ARBA" id="ARBA00023136"/>
    </source>
</evidence>
<keyword evidence="2" id="KW-0812">Transmembrane</keyword>
<proteinExistence type="predicted"/>